<dbReference type="InterPro" id="IPR038717">
    <property type="entry name" value="Tc1-like_DDE_dom"/>
</dbReference>
<dbReference type="OrthoDB" id="4843387at2759"/>
<dbReference type="GO" id="GO:0003676">
    <property type="term" value="F:nucleic acid binding"/>
    <property type="evidence" value="ECO:0007669"/>
    <property type="project" value="InterPro"/>
</dbReference>
<dbReference type="Proteomes" id="UP000596742">
    <property type="component" value="Unassembled WGS sequence"/>
</dbReference>
<evidence type="ECO:0000313" key="3">
    <source>
        <dbReference type="Proteomes" id="UP000596742"/>
    </source>
</evidence>
<dbReference type="EMBL" id="UYJE01008886">
    <property type="protein sequence ID" value="VDI68225.1"/>
    <property type="molecule type" value="Genomic_DNA"/>
</dbReference>
<evidence type="ECO:0000313" key="2">
    <source>
        <dbReference type="EMBL" id="VDI68225.1"/>
    </source>
</evidence>
<dbReference type="InterPro" id="IPR052338">
    <property type="entry name" value="Transposase_5"/>
</dbReference>
<organism evidence="2 3">
    <name type="scientific">Mytilus galloprovincialis</name>
    <name type="common">Mediterranean mussel</name>
    <dbReference type="NCBI Taxonomy" id="29158"/>
    <lineage>
        <taxon>Eukaryota</taxon>
        <taxon>Metazoa</taxon>
        <taxon>Spiralia</taxon>
        <taxon>Lophotrochozoa</taxon>
        <taxon>Mollusca</taxon>
        <taxon>Bivalvia</taxon>
        <taxon>Autobranchia</taxon>
        <taxon>Pteriomorphia</taxon>
        <taxon>Mytilida</taxon>
        <taxon>Mytiloidea</taxon>
        <taxon>Mytilidae</taxon>
        <taxon>Mytilinae</taxon>
        <taxon>Mytilus</taxon>
    </lineage>
</organism>
<dbReference type="PANTHER" id="PTHR23022">
    <property type="entry name" value="TRANSPOSABLE ELEMENT-RELATED"/>
    <property type="match status" value="1"/>
</dbReference>
<evidence type="ECO:0000259" key="1">
    <source>
        <dbReference type="Pfam" id="PF13358"/>
    </source>
</evidence>
<reference evidence="2" key="1">
    <citation type="submission" date="2018-11" db="EMBL/GenBank/DDBJ databases">
        <authorList>
            <person name="Alioto T."/>
            <person name="Alioto T."/>
        </authorList>
    </citation>
    <scope>NUCLEOTIDE SEQUENCE</scope>
</reference>
<gene>
    <name evidence="2" type="ORF">MGAL_10B003617</name>
</gene>
<dbReference type="InterPro" id="IPR036397">
    <property type="entry name" value="RNaseH_sf"/>
</dbReference>
<accession>A0A8B6GS05</accession>
<sequence>MAVQVTRLSSSVRSIIVNLHKEKLSSVQIQRELERRHQTKTTRQSIRLFLIRYKKNGLIGQNSKRIISKKRVLDIHRQAINIWLTENSELTSKALCEKLDDIFQLQVTTSYMCKLRKQLGWTTIRVQYCQLISHINKLKRKHWCLRALHMSDSFSDVIFVDETTVELSSTGRIHYFKRESEMQYISSKRPKPKHSYKVHVWGGISYRGATDICIFSGIMDSLGYQRILDQNFLPFTATRFSNGYRLYQDNDSKHKSKSTKQWMSNKNMLDNVMETPASSPDLNPIETLWSSLKQYLQSKVKPKTKETLISGIRQFWDALTVEQCIKYIDHIHKVIPVVILNDGAPSGY</sequence>
<dbReference type="AlphaFoldDB" id="A0A8B6GS05"/>
<dbReference type="PANTHER" id="PTHR23022:SF135">
    <property type="entry name" value="SI:DKEY-77F5.3"/>
    <property type="match status" value="1"/>
</dbReference>
<dbReference type="Pfam" id="PF13358">
    <property type="entry name" value="DDE_3"/>
    <property type="match status" value="1"/>
</dbReference>
<name>A0A8B6GS05_MYTGA</name>
<dbReference type="Gene3D" id="3.30.420.10">
    <property type="entry name" value="Ribonuclease H-like superfamily/Ribonuclease H"/>
    <property type="match status" value="1"/>
</dbReference>
<proteinExistence type="predicted"/>
<protein>
    <recommendedName>
        <fullName evidence="1">Tc1-like transposase DDE domain-containing protein</fullName>
    </recommendedName>
</protein>
<feature type="domain" description="Tc1-like transposase DDE" evidence="1">
    <location>
        <begin position="156"/>
        <end position="309"/>
    </location>
</feature>
<keyword evidence="3" id="KW-1185">Reference proteome</keyword>
<comment type="caution">
    <text evidence="2">The sequence shown here is derived from an EMBL/GenBank/DDBJ whole genome shotgun (WGS) entry which is preliminary data.</text>
</comment>